<feature type="compositionally biased region" description="Basic and acidic residues" evidence="1">
    <location>
        <begin position="149"/>
        <end position="167"/>
    </location>
</feature>
<dbReference type="EMBL" id="JACCJC010000008">
    <property type="protein sequence ID" value="KAF6238589.1"/>
    <property type="molecule type" value="Genomic_DNA"/>
</dbReference>
<proteinExistence type="predicted"/>
<dbReference type="OrthoDB" id="10563971at2759"/>
<feature type="compositionally biased region" description="Acidic residues" evidence="1">
    <location>
        <begin position="118"/>
        <end position="132"/>
    </location>
</feature>
<evidence type="ECO:0000313" key="2">
    <source>
        <dbReference type="EMBL" id="KAF6238589.1"/>
    </source>
</evidence>
<gene>
    <name evidence="2" type="ORF">HO173_003094</name>
</gene>
<organism evidence="2 3">
    <name type="scientific">Letharia columbiana</name>
    <dbReference type="NCBI Taxonomy" id="112416"/>
    <lineage>
        <taxon>Eukaryota</taxon>
        <taxon>Fungi</taxon>
        <taxon>Dikarya</taxon>
        <taxon>Ascomycota</taxon>
        <taxon>Pezizomycotina</taxon>
        <taxon>Lecanoromycetes</taxon>
        <taxon>OSLEUM clade</taxon>
        <taxon>Lecanoromycetidae</taxon>
        <taxon>Lecanorales</taxon>
        <taxon>Lecanorineae</taxon>
        <taxon>Parmeliaceae</taxon>
        <taxon>Letharia</taxon>
    </lineage>
</organism>
<evidence type="ECO:0000256" key="1">
    <source>
        <dbReference type="SAM" id="MobiDB-lite"/>
    </source>
</evidence>
<keyword evidence="3" id="KW-1185">Reference proteome</keyword>
<dbReference type="AlphaFoldDB" id="A0A8H6L7J7"/>
<dbReference type="RefSeq" id="XP_037167888.1">
    <property type="nucleotide sequence ID" value="XM_037305023.1"/>
</dbReference>
<feature type="compositionally biased region" description="Basic and acidic residues" evidence="1">
    <location>
        <begin position="181"/>
        <end position="193"/>
    </location>
</feature>
<feature type="compositionally biased region" description="Basic and acidic residues" evidence="1">
    <location>
        <begin position="89"/>
        <end position="117"/>
    </location>
</feature>
<comment type="caution">
    <text evidence="2">The sequence shown here is derived from an EMBL/GenBank/DDBJ whole genome shotgun (WGS) entry which is preliminary data.</text>
</comment>
<sequence>MPRHRVDVNLKGVSHYVDGQFVDATGFPFWENVLPNGLHLERRVGRPANDDRKFVKTPGFGKSVEWTSGRDARGAHGAQRRAGPPPRHPPREQQGERRGEQRREQRGEWRGEQRGENSGEDSGEGPAEDPAEDPAKDPAEGPAEDPAEDPAKDPGEDPGEEERREPRQNPGLFDVPEGDSDDAHSRAPPRRDDDEIMNTRTSRGPHRRQMRRQEGMAHGHGEHNDYAHSRAPSRRDDSETVDYQNRDRRPRGYDRPDRASREVGLGPAVGAERHESPPRWLELGELKQWERERGLRP</sequence>
<protein>
    <submittedName>
        <fullName evidence="2">Uncharacterized protein</fullName>
    </submittedName>
</protein>
<evidence type="ECO:0000313" key="3">
    <source>
        <dbReference type="Proteomes" id="UP000578531"/>
    </source>
</evidence>
<accession>A0A8H6L7J7</accession>
<feature type="compositionally biased region" description="Basic and acidic residues" evidence="1">
    <location>
        <begin position="271"/>
        <end position="282"/>
    </location>
</feature>
<feature type="region of interest" description="Disordered" evidence="1">
    <location>
        <begin position="49"/>
        <end position="282"/>
    </location>
</feature>
<reference evidence="2 3" key="1">
    <citation type="journal article" date="2020" name="Genomics">
        <title>Complete, high-quality genomes from long-read metagenomic sequencing of two wolf lichen thalli reveals enigmatic genome architecture.</title>
        <authorList>
            <person name="McKenzie S.K."/>
            <person name="Walston R.F."/>
            <person name="Allen J.L."/>
        </authorList>
    </citation>
    <scope>NUCLEOTIDE SEQUENCE [LARGE SCALE GENOMIC DNA]</scope>
    <source>
        <strain evidence="2">WasteWater2</strain>
    </source>
</reference>
<feature type="compositionally biased region" description="Basic and acidic residues" evidence="1">
    <location>
        <begin position="211"/>
        <end position="261"/>
    </location>
</feature>
<dbReference type="GeneID" id="59284763"/>
<dbReference type="Proteomes" id="UP000578531">
    <property type="component" value="Unassembled WGS sequence"/>
</dbReference>
<name>A0A8H6L7J7_9LECA</name>